<reference evidence="3 4" key="1">
    <citation type="submission" date="2020-10" db="EMBL/GenBank/DDBJ databases">
        <title>Chromosome-scale genome assembly of the Allis shad, Alosa alosa.</title>
        <authorList>
            <person name="Margot Z."/>
            <person name="Christophe K."/>
            <person name="Cabau C."/>
            <person name="Louis A."/>
            <person name="Berthelot C."/>
            <person name="Parey E."/>
            <person name="Roest Crollius H."/>
            <person name="Montfort J."/>
            <person name="Robinson-Rechavi M."/>
            <person name="Bucao C."/>
            <person name="Bouchez O."/>
            <person name="Gislard M."/>
            <person name="Lluch J."/>
            <person name="Milhes M."/>
            <person name="Lampietro C."/>
            <person name="Lopez Roques C."/>
            <person name="Donnadieu C."/>
            <person name="Braasch I."/>
            <person name="Desvignes T."/>
            <person name="Postlethwait J."/>
            <person name="Bobe J."/>
            <person name="Guiguen Y."/>
        </authorList>
    </citation>
    <scope>NUCLEOTIDE SEQUENCE [LARGE SCALE GENOMIC DNA]</scope>
    <source>
        <strain evidence="3">M-15738</strain>
        <tissue evidence="3">Blood</tissue>
    </source>
</reference>
<feature type="region of interest" description="Disordered" evidence="2">
    <location>
        <begin position="588"/>
        <end position="610"/>
    </location>
</feature>
<feature type="compositionally biased region" description="Basic and acidic residues" evidence="2">
    <location>
        <begin position="388"/>
        <end position="399"/>
    </location>
</feature>
<dbReference type="AlphaFoldDB" id="A0AAV6HLG3"/>
<evidence type="ECO:0000256" key="2">
    <source>
        <dbReference type="SAM" id="MobiDB-lite"/>
    </source>
</evidence>
<keyword evidence="4" id="KW-1185">Reference proteome</keyword>
<feature type="region of interest" description="Disordered" evidence="2">
    <location>
        <begin position="1"/>
        <end position="42"/>
    </location>
</feature>
<protein>
    <submittedName>
        <fullName evidence="3">Uncharacterized protein</fullName>
    </submittedName>
</protein>
<sequence length="658" mass="74411">METGDFTAPNTETPVKVEVAQDNHVSGRSTPESVSDSDSSESVSETYSILMDELHKEIDECGVLHKEELKDFLCFKLKPLLDKFVSGMSRVQRLSEQLQQALALTGTPSPEEKDILDRQAQLCVPSLKDMLSQIGLENSTDNLQNYLISSDRACLLSDLEALRMELRDCQQRHQVTTLSLQQSLRATEEHYQALVGRLQEGLHSTESQVQCLQQLLQASEENTEALRRMLHAAQEESLGLQRDLGLSEDSLTALRQELGGYEGRVQALSLELQASEENAQLLLMNLRASEELCQALQQQLLVSEQKAQALQEAAALWESRAHGAEAQGQLREEELRAGHKQEVRELTRALGSSRERLQNQQQEAQRSLEEATQRERTLQEALTTEQTQHQREVEKLQQDADRAKEEKVVVEQTLRGQIIGLKNQLLEELCRANKKLEGLANSEREHQDTIKNLRTALRQQKKGRDLALDCLRRRRHDVATIQHLLEANIRYCSLAPVCPEAWASHEAPLRAQSALLQPQDMRQELQEVKTHLQSAMEKEEAEQREAGQGKEEWQDVLRRAEEWQREAERLVNSLEYVTVDTTLKGKQREAHGGACAQPTVSPLPRPHSAGVVSHRPAAVEGCSPAEENCESLAAVQRRLRNLQSVHFQKSLQEFLRMS</sequence>
<feature type="region of interest" description="Disordered" evidence="2">
    <location>
        <begin position="380"/>
        <end position="399"/>
    </location>
</feature>
<proteinExistence type="predicted"/>
<comment type="caution">
    <text evidence="3">The sequence shown here is derived from an EMBL/GenBank/DDBJ whole genome shotgun (WGS) entry which is preliminary data.</text>
</comment>
<name>A0AAV6HLG3_9TELE</name>
<evidence type="ECO:0000313" key="4">
    <source>
        <dbReference type="Proteomes" id="UP000823561"/>
    </source>
</evidence>
<evidence type="ECO:0000313" key="3">
    <source>
        <dbReference type="EMBL" id="KAG5286346.1"/>
    </source>
</evidence>
<dbReference type="EMBL" id="JADWDJ010000001">
    <property type="protein sequence ID" value="KAG5286346.1"/>
    <property type="molecule type" value="Genomic_DNA"/>
</dbReference>
<feature type="compositionally biased region" description="Low complexity" evidence="2">
    <location>
        <begin position="32"/>
        <end position="42"/>
    </location>
</feature>
<feature type="region of interest" description="Disordered" evidence="2">
    <location>
        <begin position="349"/>
        <end position="374"/>
    </location>
</feature>
<keyword evidence="1" id="KW-0175">Coiled coil</keyword>
<organism evidence="3 4">
    <name type="scientific">Alosa alosa</name>
    <name type="common">allis shad</name>
    <dbReference type="NCBI Taxonomy" id="278164"/>
    <lineage>
        <taxon>Eukaryota</taxon>
        <taxon>Metazoa</taxon>
        <taxon>Chordata</taxon>
        <taxon>Craniata</taxon>
        <taxon>Vertebrata</taxon>
        <taxon>Euteleostomi</taxon>
        <taxon>Actinopterygii</taxon>
        <taxon>Neopterygii</taxon>
        <taxon>Teleostei</taxon>
        <taxon>Clupei</taxon>
        <taxon>Clupeiformes</taxon>
        <taxon>Clupeoidei</taxon>
        <taxon>Clupeidae</taxon>
        <taxon>Alosa</taxon>
    </lineage>
</organism>
<dbReference type="Proteomes" id="UP000823561">
    <property type="component" value="Chromosome 1"/>
</dbReference>
<accession>A0AAV6HLG3</accession>
<feature type="coiled-coil region" evidence="1">
    <location>
        <begin position="202"/>
        <end position="236"/>
    </location>
</feature>
<evidence type="ECO:0000256" key="1">
    <source>
        <dbReference type="SAM" id="Coils"/>
    </source>
</evidence>
<gene>
    <name evidence="3" type="ORF">AALO_G00013820</name>
</gene>